<comment type="caution">
    <text evidence="4">The sequence shown here is derived from an EMBL/GenBank/DDBJ whole genome shotgun (WGS) entry which is preliminary data.</text>
</comment>
<dbReference type="Proteomes" id="UP000275267">
    <property type="component" value="Unassembled WGS sequence"/>
</dbReference>
<dbReference type="Gene3D" id="1.25.70.10">
    <property type="entry name" value="Transcription termination factor 3, mitochondrial"/>
    <property type="match status" value="1"/>
</dbReference>
<evidence type="ECO:0000256" key="3">
    <source>
        <dbReference type="ARBA" id="ARBA00022946"/>
    </source>
</evidence>
<dbReference type="InterPro" id="IPR003690">
    <property type="entry name" value="MTERF"/>
</dbReference>
<protein>
    <submittedName>
        <fullName evidence="4">Uncharacterized protein</fullName>
    </submittedName>
</protein>
<dbReference type="FunFam" id="1.25.70.10:FF:000030">
    <property type="entry name" value="Transcription termination factor MTERF15 mitochondrial"/>
    <property type="match status" value="1"/>
</dbReference>
<evidence type="ECO:0000256" key="2">
    <source>
        <dbReference type="ARBA" id="ARBA00022472"/>
    </source>
</evidence>
<dbReference type="AlphaFoldDB" id="A0A3L6R6V0"/>
<accession>A0A3L6R6V0</accession>
<dbReference type="STRING" id="4540.A0A3L6R6V0"/>
<keyword evidence="2" id="KW-0804">Transcription</keyword>
<dbReference type="Pfam" id="PF02536">
    <property type="entry name" value="mTERF"/>
    <property type="match status" value="1"/>
</dbReference>
<organism evidence="4 5">
    <name type="scientific">Panicum miliaceum</name>
    <name type="common">Proso millet</name>
    <name type="synonym">Broomcorn millet</name>
    <dbReference type="NCBI Taxonomy" id="4540"/>
    <lineage>
        <taxon>Eukaryota</taxon>
        <taxon>Viridiplantae</taxon>
        <taxon>Streptophyta</taxon>
        <taxon>Embryophyta</taxon>
        <taxon>Tracheophyta</taxon>
        <taxon>Spermatophyta</taxon>
        <taxon>Magnoliopsida</taxon>
        <taxon>Liliopsida</taxon>
        <taxon>Poales</taxon>
        <taxon>Poaceae</taxon>
        <taxon>PACMAD clade</taxon>
        <taxon>Panicoideae</taxon>
        <taxon>Panicodae</taxon>
        <taxon>Paniceae</taxon>
        <taxon>Panicinae</taxon>
        <taxon>Panicum</taxon>
        <taxon>Panicum sect. Panicum</taxon>
    </lineage>
</organism>
<dbReference type="PANTHER" id="PTHR13068:SF23">
    <property type="entry name" value="TRANSCRIPTION TERMINATION FACTOR MTERF15, MITOCHONDRIAL"/>
    <property type="match status" value="1"/>
</dbReference>
<dbReference type="SMART" id="SM00733">
    <property type="entry name" value="Mterf"/>
    <property type="match status" value="2"/>
</dbReference>
<dbReference type="InterPro" id="IPR038538">
    <property type="entry name" value="MTERF_sf"/>
</dbReference>
<comment type="similarity">
    <text evidence="1">Belongs to the mTERF family.</text>
</comment>
<dbReference type="GO" id="GO:0006353">
    <property type="term" value="P:DNA-templated transcription termination"/>
    <property type="evidence" value="ECO:0007669"/>
    <property type="project" value="UniProtKB-KW"/>
</dbReference>
<sequence length="371" mass="41122">MELGKGEVNAAVGKGVTRRGRVAAGQHFAEPLISLAAAVAGMACARQALRRPHHLLRLLPFPAPLSTSSSPPDPRELLRIDRILNSPPAAAVAAGQPSQAQQHPRDATSLHHLLHRAAGLTAAESASLLGRLPGAHAHPRLGRLLQELAGLRLPGAEIKAALASDPEGLLSMDPGEPSRLLELLRDLRCRKAVKEQVLAHGALRAAVVARRRVELLHARGLTRHDALRVLAAEPRAMLYSPEDVERKVEFLVDTMGFEVGWLVQYPEFLGINLDKWIIPRHNVVEHLKSVGGLGDPVEMKHYVRLSRRRFYNMFVKPYPECERIFGGLVREREEMVRQRHPTGLWKLFTPAKYEHTQEEVTNMKLLVGSLR</sequence>
<keyword evidence="5" id="KW-1185">Reference proteome</keyword>
<keyword evidence="2" id="KW-0806">Transcription termination</keyword>
<evidence type="ECO:0000256" key="1">
    <source>
        <dbReference type="ARBA" id="ARBA00007692"/>
    </source>
</evidence>
<evidence type="ECO:0000313" key="4">
    <source>
        <dbReference type="EMBL" id="RLM98568.1"/>
    </source>
</evidence>
<dbReference type="PANTHER" id="PTHR13068">
    <property type="entry name" value="CGI-12 PROTEIN-RELATED"/>
    <property type="match status" value="1"/>
</dbReference>
<name>A0A3L6R6V0_PANMI</name>
<gene>
    <name evidence="4" type="ORF">C2845_PM06G29110</name>
</gene>
<proteinExistence type="inferred from homology"/>
<keyword evidence="2" id="KW-0805">Transcription regulation</keyword>
<keyword evidence="3" id="KW-0809">Transit peptide</keyword>
<dbReference type="OrthoDB" id="637682at2759"/>
<reference evidence="5" key="1">
    <citation type="journal article" date="2019" name="Nat. Commun.">
        <title>The genome of broomcorn millet.</title>
        <authorList>
            <person name="Zou C."/>
            <person name="Miki D."/>
            <person name="Li D."/>
            <person name="Tang Q."/>
            <person name="Xiao L."/>
            <person name="Rajput S."/>
            <person name="Deng P."/>
            <person name="Jia W."/>
            <person name="Huang R."/>
            <person name="Zhang M."/>
            <person name="Sun Y."/>
            <person name="Hu J."/>
            <person name="Fu X."/>
            <person name="Schnable P.S."/>
            <person name="Li F."/>
            <person name="Zhang H."/>
            <person name="Feng B."/>
            <person name="Zhu X."/>
            <person name="Liu R."/>
            <person name="Schnable J.C."/>
            <person name="Zhu J.-K."/>
            <person name="Zhang H."/>
        </authorList>
    </citation>
    <scope>NUCLEOTIDE SEQUENCE [LARGE SCALE GENOMIC DNA]</scope>
</reference>
<dbReference type="GO" id="GO:0003676">
    <property type="term" value="F:nucleic acid binding"/>
    <property type="evidence" value="ECO:0007669"/>
    <property type="project" value="InterPro"/>
</dbReference>
<evidence type="ECO:0000313" key="5">
    <source>
        <dbReference type="Proteomes" id="UP000275267"/>
    </source>
</evidence>
<dbReference type="EMBL" id="PQIB02000009">
    <property type="protein sequence ID" value="RLM98568.1"/>
    <property type="molecule type" value="Genomic_DNA"/>
</dbReference>